<evidence type="ECO:0000313" key="2">
    <source>
        <dbReference type="Proteomes" id="UP000656813"/>
    </source>
</evidence>
<proteinExistence type="predicted"/>
<evidence type="ECO:0000313" key="1">
    <source>
        <dbReference type="EMBL" id="GGH80605.1"/>
    </source>
</evidence>
<gene>
    <name evidence="1" type="ORF">GCM10007096_17270</name>
</gene>
<protein>
    <submittedName>
        <fullName evidence="1">Uncharacterized protein</fullName>
    </submittedName>
</protein>
<accession>A0A8J2ZW67</accession>
<keyword evidence="2" id="KW-1185">Reference proteome</keyword>
<reference evidence="1" key="1">
    <citation type="journal article" date="2014" name="Int. J. Syst. Evol. Microbiol.">
        <title>Complete genome sequence of Corynebacterium casei LMG S-19264T (=DSM 44701T), isolated from a smear-ripened cheese.</title>
        <authorList>
            <consortium name="US DOE Joint Genome Institute (JGI-PGF)"/>
            <person name="Walter F."/>
            <person name="Albersmeier A."/>
            <person name="Kalinowski J."/>
            <person name="Ruckert C."/>
        </authorList>
    </citation>
    <scope>NUCLEOTIDE SEQUENCE</scope>
    <source>
        <strain evidence="1">CGMCC 1.12777</strain>
    </source>
</reference>
<organism evidence="1 2">
    <name type="scientific">Pullulanibacillus pueri</name>
    <dbReference type="NCBI Taxonomy" id="1437324"/>
    <lineage>
        <taxon>Bacteria</taxon>
        <taxon>Bacillati</taxon>
        <taxon>Bacillota</taxon>
        <taxon>Bacilli</taxon>
        <taxon>Bacillales</taxon>
        <taxon>Sporolactobacillaceae</taxon>
        <taxon>Pullulanibacillus</taxon>
    </lineage>
</organism>
<reference evidence="1" key="2">
    <citation type="submission" date="2020-09" db="EMBL/GenBank/DDBJ databases">
        <authorList>
            <person name="Sun Q."/>
            <person name="Zhou Y."/>
        </authorList>
    </citation>
    <scope>NUCLEOTIDE SEQUENCE</scope>
    <source>
        <strain evidence="1">CGMCC 1.12777</strain>
    </source>
</reference>
<sequence>MYKTKEKPSVIGFSFVRKVAPSKSFASTCTASAHSGMKDVIPSGSSAHAIPTGVDVFDYTLYLRMALTHFYK</sequence>
<name>A0A8J2ZW67_9BACL</name>
<comment type="caution">
    <text evidence="1">The sequence shown here is derived from an EMBL/GenBank/DDBJ whole genome shotgun (WGS) entry which is preliminary data.</text>
</comment>
<dbReference type="EMBL" id="BMFV01000010">
    <property type="protein sequence ID" value="GGH80605.1"/>
    <property type="molecule type" value="Genomic_DNA"/>
</dbReference>
<dbReference type="AlphaFoldDB" id="A0A8J2ZW67"/>
<dbReference type="Proteomes" id="UP000656813">
    <property type="component" value="Unassembled WGS sequence"/>
</dbReference>